<keyword evidence="3" id="KW-0547">Nucleotide-binding</keyword>
<dbReference type="SUPFAM" id="SSF52540">
    <property type="entry name" value="P-loop containing nucleoside triphosphate hydrolases"/>
    <property type="match status" value="1"/>
</dbReference>
<dbReference type="PANTHER" id="PTHR24221:SF654">
    <property type="entry name" value="ATP-BINDING CASSETTE SUB-FAMILY B MEMBER 6"/>
    <property type="match status" value="1"/>
</dbReference>
<dbReference type="Gene3D" id="1.20.1560.10">
    <property type="entry name" value="ABC transporter type 1, transmembrane domain"/>
    <property type="match status" value="1"/>
</dbReference>
<dbReference type="InterPro" id="IPR027417">
    <property type="entry name" value="P-loop_NTPase"/>
</dbReference>
<evidence type="ECO:0000256" key="3">
    <source>
        <dbReference type="ARBA" id="ARBA00022741"/>
    </source>
</evidence>
<dbReference type="STRING" id="216463.VC81_01975"/>
<dbReference type="Pfam" id="PF00664">
    <property type="entry name" value="ABC_membrane"/>
    <property type="match status" value="1"/>
</dbReference>
<dbReference type="Pfam" id="PF00005">
    <property type="entry name" value="ABC_tran"/>
    <property type="match status" value="1"/>
</dbReference>
<evidence type="ECO:0000313" key="10">
    <source>
        <dbReference type="EMBL" id="KJW13686.1"/>
    </source>
</evidence>
<evidence type="ECO:0008006" key="12">
    <source>
        <dbReference type="Google" id="ProtNLM"/>
    </source>
</evidence>
<dbReference type="InterPro" id="IPR003439">
    <property type="entry name" value="ABC_transporter-like_ATP-bd"/>
</dbReference>
<dbReference type="PATRIC" id="fig|216463.3.peg.2197"/>
<dbReference type="PANTHER" id="PTHR24221">
    <property type="entry name" value="ATP-BINDING CASSETTE SUB-FAMILY B"/>
    <property type="match status" value="1"/>
</dbReference>
<dbReference type="Gene3D" id="3.40.50.300">
    <property type="entry name" value="P-loop containing nucleotide triphosphate hydrolases"/>
    <property type="match status" value="1"/>
</dbReference>
<dbReference type="Proteomes" id="UP000033491">
    <property type="component" value="Unassembled WGS sequence"/>
</dbReference>
<keyword evidence="4" id="KW-0067">ATP-binding</keyword>
<evidence type="ECO:0000256" key="2">
    <source>
        <dbReference type="ARBA" id="ARBA00022692"/>
    </source>
</evidence>
<protein>
    <recommendedName>
        <fullName evidence="12">ABC transporter</fullName>
    </recommendedName>
</protein>
<dbReference type="InterPro" id="IPR039421">
    <property type="entry name" value="Type_1_exporter"/>
</dbReference>
<dbReference type="GO" id="GO:0140359">
    <property type="term" value="F:ABC-type transporter activity"/>
    <property type="evidence" value="ECO:0007669"/>
    <property type="project" value="InterPro"/>
</dbReference>
<dbReference type="GO" id="GO:0005886">
    <property type="term" value="C:plasma membrane"/>
    <property type="evidence" value="ECO:0007669"/>
    <property type="project" value="UniProtKB-SubCell"/>
</dbReference>
<evidence type="ECO:0000259" key="8">
    <source>
        <dbReference type="PROSITE" id="PS50893"/>
    </source>
</evidence>
<keyword evidence="5 7" id="KW-1133">Transmembrane helix</keyword>
<evidence type="ECO:0000256" key="7">
    <source>
        <dbReference type="SAM" id="Phobius"/>
    </source>
</evidence>
<keyword evidence="2 7" id="KW-0812">Transmembrane</keyword>
<dbReference type="SMART" id="SM00382">
    <property type="entry name" value="AAA"/>
    <property type="match status" value="1"/>
</dbReference>
<accession>A0A0F3RUL0</accession>
<comment type="caution">
    <text evidence="10">The sequence shown here is derived from an EMBL/GenBank/DDBJ whole genome shotgun (WGS) entry which is preliminary data.</text>
</comment>
<evidence type="ECO:0000256" key="4">
    <source>
        <dbReference type="ARBA" id="ARBA00022840"/>
    </source>
</evidence>
<comment type="subcellular location">
    <subcellularLocation>
        <location evidence="1">Cell membrane</location>
        <topology evidence="1">Multi-pass membrane protein</topology>
    </subcellularLocation>
</comment>
<evidence type="ECO:0000256" key="1">
    <source>
        <dbReference type="ARBA" id="ARBA00004651"/>
    </source>
</evidence>
<dbReference type="GO" id="GO:0016887">
    <property type="term" value="F:ATP hydrolysis activity"/>
    <property type="evidence" value="ECO:0007669"/>
    <property type="project" value="InterPro"/>
</dbReference>
<keyword evidence="6 7" id="KW-0472">Membrane</keyword>
<proteinExistence type="predicted"/>
<feature type="domain" description="ABC transporter" evidence="8">
    <location>
        <begin position="250"/>
        <end position="465"/>
    </location>
</feature>
<dbReference type="SUPFAM" id="SSF90123">
    <property type="entry name" value="ABC transporter transmembrane region"/>
    <property type="match status" value="1"/>
</dbReference>
<dbReference type="PROSITE" id="PS00211">
    <property type="entry name" value="ABC_TRANSPORTER_1"/>
    <property type="match status" value="1"/>
</dbReference>
<dbReference type="InterPro" id="IPR003593">
    <property type="entry name" value="AAA+_ATPase"/>
</dbReference>
<feature type="transmembrane region" description="Helical" evidence="7">
    <location>
        <begin position="164"/>
        <end position="186"/>
    </location>
</feature>
<dbReference type="InterPro" id="IPR036640">
    <property type="entry name" value="ABC1_TM_sf"/>
</dbReference>
<sequence length="466" mass="52782">MLSLRIEQDIVDRTIKTSIVSPKYLEDELPEGTWLSLNNSDANIIGQIIGRTSTEVFMGGASFLAAVVYGILTSPILTTIMLVLGLFSIMIPKVAEQSIKRTQKRRQEGQDSNQSLVLQILKTKEIIRIFQAKNTVLKLFNSNYKKFSQSVLENARARYKMTSFSIGIGFIFDVTNLIIMLIFVALGRLSLGQFMGFSVLNNSLMWIFYSFPAYYAQFSNVQVSFERILNYWLKKTEDKQERRLENVTKLIFSDVSFRYKDSNEVTLKNINFNINLKDHEKVVITGISGSGKSTFMNLLIGSLKPTSGKVSFSDDYQDLQEVDNIAFVPQKVQLFTTTLRENILLGRKIGNSRFLEVLHEVGLLDFEKSLNAHQLLSNSNEQATGSVSAGQLQKIGLARALISDSPLLVLDEPTANLDKQSAEDFNRFLSKTKRSVIMITHRNEDIQSYMKHYQIKNKGLEGEKID</sequence>
<evidence type="ECO:0000313" key="11">
    <source>
        <dbReference type="Proteomes" id="UP000033491"/>
    </source>
</evidence>
<feature type="transmembrane region" description="Helical" evidence="7">
    <location>
        <begin position="63"/>
        <end position="91"/>
    </location>
</feature>
<name>A0A0F3RUL0_9LACO</name>
<dbReference type="GO" id="GO:0034040">
    <property type="term" value="F:ATPase-coupled lipid transmembrane transporter activity"/>
    <property type="evidence" value="ECO:0007669"/>
    <property type="project" value="TreeGrafter"/>
</dbReference>
<dbReference type="PROSITE" id="PS50929">
    <property type="entry name" value="ABC_TM1F"/>
    <property type="match status" value="1"/>
</dbReference>
<dbReference type="InterPro" id="IPR011527">
    <property type="entry name" value="ABC1_TM_dom"/>
</dbReference>
<evidence type="ECO:0000256" key="6">
    <source>
        <dbReference type="ARBA" id="ARBA00023136"/>
    </source>
</evidence>
<reference evidence="10 11" key="1">
    <citation type="submission" date="2015-03" db="EMBL/GenBank/DDBJ databases">
        <authorList>
            <person name="Zheng J."/>
            <person name="Ganezle M."/>
        </authorList>
    </citation>
    <scope>NUCLEOTIDE SEQUENCE [LARGE SCALE GENOMIC DNA]</scope>
    <source>
        <strain evidence="10 11">LP38</strain>
    </source>
</reference>
<feature type="domain" description="ABC transmembrane type-1" evidence="9">
    <location>
        <begin position="1"/>
        <end position="220"/>
    </location>
</feature>
<gene>
    <name evidence="10" type="ORF">VC81_01975</name>
</gene>
<dbReference type="InterPro" id="IPR017871">
    <property type="entry name" value="ABC_transporter-like_CS"/>
</dbReference>
<dbReference type="CDD" id="cd03228">
    <property type="entry name" value="ABCC_MRP_Like"/>
    <property type="match status" value="1"/>
</dbReference>
<dbReference type="AlphaFoldDB" id="A0A0F3RUL0"/>
<organism evidence="10 11">
    <name type="scientific">Levilactobacillus spicheri</name>
    <dbReference type="NCBI Taxonomy" id="216463"/>
    <lineage>
        <taxon>Bacteria</taxon>
        <taxon>Bacillati</taxon>
        <taxon>Bacillota</taxon>
        <taxon>Bacilli</taxon>
        <taxon>Lactobacillales</taxon>
        <taxon>Lactobacillaceae</taxon>
        <taxon>Levilactobacillus</taxon>
    </lineage>
</organism>
<dbReference type="GO" id="GO:0005524">
    <property type="term" value="F:ATP binding"/>
    <property type="evidence" value="ECO:0007669"/>
    <property type="project" value="UniProtKB-KW"/>
</dbReference>
<evidence type="ECO:0000259" key="9">
    <source>
        <dbReference type="PROSITE" id="PS50929"/>
    </source>
</evidence>
<dbReference type="EMBL" id="JZCR01000005">
    <property type="protein sequence ID" value="KJW13686.1"/>
    <property type="molecule type" value="Genomic_DNA"/>
</dbReference>
<evidence type="ECO:0000256" key="5">
    <source>
        <dbReference type="ARBA" id="ARBA00022989"/>
    </source>
</evidence>
<dbReference type="PROSITE" id="PS50893">
    <property type="entry name" value="ABC_TRANSPORTER_2"/>
    <property type="match status" value="1"/>
</dbReference>